<dbReference type="InterPro" id="IPR009003">
    <property type="entry name" value="Peptidase_S1_PA"/>
</dbReference>
<dbReference type="SUPFAM" id="SSF50494">
    <property type="entry name" value="Trypsin-like serine proteases"/>
    <property type="match status" value="1"/>
</dbReference>
<dbReference type="GO" id="GO:0005615">
    <property type="term" value="C:extracellular space"/>
    <property type="evidence" value="ECO:0007669"/>
    <property type="project" value="TreeGrafter"/>
</dbReference>
<keyword evidence="8" id="KW-0472">Membrane</keyword>
<evidence type="ECO:0000256" key="6">
    <source>
        <dbReference type="ARBA" id="ARBA00023157"/>
    </source>
</evidence>
<dbReference type="PROSITE" id="PS00134">
    <property type="entry name" value="TRYPSIN_HIS"/>
    <property type="match status" value="1"/>
</dbReference>
<dbReference type="Pfam" id="PF00089">
    <property type="entry name" value="Trypsin"/>
    <property type="match status" value="1"/>
</dbReference>
<dbReference type="eggNOG" id="COG5640">
    <property type="taxonomic scope" value="Bacteria"/>
</dbReference>
<keyword evidence="3" id="KW-0645">Protease</keyword>
<feature type="signal peptide" evidence="9">
    <location>
        <begin position="1"/>
        <end position="21"/>
    </location>
</feature>
<dbReference type="InterPro" id="IPR043504">
    <property type="entry name" value="Peptidase_S1_PA_chymotrypsin"/>
</dbReference>
<evidence type="ECO:0000256" key="2">
    <source>
        <dbReference type="ARBA" id="ARBA00022525"/>
    </source>
</evidence>
<reference evidence="11 12" key="1">
    <citation type="submission" date="2013-02" db="EMBL/GenBank/DDBJ databases">
        <title>The Genome Sequence of Acinetobacter sp. ANC 3862.</title>
        <authorList>
            <consortium name="The Broad Institute Genome Sequencing Platform"/>
            <consortium name="The Broad Institute Genome Sequencing Center for Infectious Disease"/>
            <person name="Cerqueira G."/>
            <person name="Feldgarden M."/>
            <person name="Courvalin P."/>
            <person name="Perichon B."/>
            <person name="Grillot-Courvalin C."/>
            <person name="Clermont D."/>
            <person name="Rocha E."/>
            <person name="Yoon E.-J."/>
            <person name="Nemec A."/>
            <person name="Walker B."/>
            <person name="Young S.K."/>
            <person name="Zeng Q."/>
            <person name="Gargeya S."/>
            <person name="Fitzgerald M."/>
            <person name="Haas B."/>
            <person name="Abouelleil A."/>
            <person name="Alvarado L."/>
            <person name="Arachchi H.M."/>
            <person name="Berlin A.M."/>
            <person name="Chapman S.B."/>
            <person name="Dewar J."/>
            <person name="Goldberg J."/>
            <person name="Griggs A."/>
            <person name="Gujja S."/>
            <person name="Hansen M."/>
            <person name="Howarth C."/>
            <person name="Imamovic A."/>
            <person name="Larimer J."/>
            <person name="McCowan C."/>
            <person name="Murphy C."/>
            <person name="Neiman D."/>
            <person name="Pearson M."/>
            <person name="Priest M."/>
            <person name="Roberts A."/>
            <person name="Saif S."/>
            <person name="Shea T."/>
            <person name="Sisk P."/>
            <person name="Sykes S."/>
            <person name="Wortman J."/>
            <person name="Nusbaum C."/>
            <person name="Birren B."/>
        </authorList>
    </citation>
    <scope>NUCLEOTIDE SEQUENCE [LARGE SCALE GENOMIC DNA]</scope>
    <source>
        <strain evidence="11 12">ANC 3862</strain>
    </source>
</reference>
<dbReference type="FunFam" id="2.40.10.10:FF:000068">
    <property type="entry name" value="transmembrane protease serine 2"/>
    <property type="match status" value="1"/>
</dbReference>
<accession>N9NF32</accession>
<evidence type="ECO:0000256" key="4">
    <source>
        <dbReference type="ARBA" id="ARBA00022729"/>
    </source>
</evidence>
<dbReference type="Proteomes" id="UP000013248">
    <property type="component" value="Unassembled WGS sequence"/>
</dbReference>
<dbReference type="PROSITE" id="PS50240">
    <property type="entry name" value="TRYPSIN_DOM"/>
    <property type="match status" value="1"/>
</dbReference>
<evidence type="ECO:0000256" key="5">
    <source>
        <dbReference type="ARBA" id="ARBA00022801"/>
    </source>
</evidence>
<dbReference type="PANTHER" id="PTHR24264:SF65">
    <property type="entry name" value="SRCR DOMAIN-CONTAINING PROTEIN"/>
    <property type="match status" value="1"/>
</dbReference>
<keyword evidence="6" id="KW-1015">Disulfide bond</keyword>
<comment type="caution">
    <text evidence="11">The sequence shown here is derived from an EMBL/GenBank/DDBJ whole genome shotgun (WGS) entry which is preliminary data.</text>
</comment>
<comment type="subcellular location">
    <subcellularLocation>
        <location evidence="1">Secreted</location>
    </subcellularLocation>
</comment>
<dbReference type="SMART" id="SM00020">
    <property type="entry name" value="Tryp_SPc"/>
    <property type="match status" value="1"/>
</dbReference>
<feature type="chain" id="PRO_5004147830" description="Peptidase S1 domain-containing protein" evidence="9">
    <location>
        <begin position="22"/>
        <end position="335"/>
    </location>
</feature>
<evidence type="ECO:0000256" key="3">
    <source>
        <dbReference type="ARBA" id="ARBA00022670"/>
    </source>
</evidence>
<evidence type="ECO:0000259" key="10">
    <source>
        <dbReference type="PROSITE" id="PS50240"/>
    </source>
</evidence>
<dbReference type="GO" id="GO:0004252">
    <property type="term" value="F:serine-type endopeptidase activity"/>
    <property type="evidence" value="ECO:0007669"/>
    <property type="project" value="InterPro"/>
</dbReference>
<evidence type="ECO:0000313" key="12">
    <source>
        <dbReference type="Proteomes" id="UP000013248"/>
    </source>
</evidence>
<organism evidence="11 12">
    <name type="scientific">Acinetobacter modestus</name>
    <dbReference type="NCBI Taxonomy" id="1776740"/>
    <lineage>
        <taxon>Bacteria</taxon>
        <taxon>Pseudomonadati</taxon>
        <taxon>Pseudomonadota</taxon>
        <taxon>Gammaproteobacteria</taxon>
        <taxon>Moraxellales</taxon>
        <taxon>Moraxellaceae</taxon>
        <taxon>Acinetobacter</taxon>
    </lineage>
</organism>
<dbReference type="GO" id="GO:0006508">
    <property type="term" value="P:proteolysis"/>
    <property type="evidence" value="ECO:0007669"/>
    <property type="project" value="UniProtKB-KW"/>
</dbReference>
<dbReference type="InterPro" id="IPR050127">
    <property type="entry name" value="Serine_Proteases_S1"/>
</dbReference>
<dbReference type="HOGENOM" id="CLU_006842_7_0_6"/>
<sequence length="335" mass="37107">MKKYSLIFSLLLFSFTQFVWANTALQARIINGNTTTEAQIPWQVALIASPLDPYQSYFCSGSLVADRWVVTAAHCIEQFEKQKRDYYVLVGAQNLQSIQLGQIVKVKKGHIHEKYNNRIYDNDIALLELEGAVDFIKCDKNCQTIDIINPVMEQKNALMNNILQIAGWGVLEDCSSGTSQTCQEYSGKMIRNPVLYPTTLRYTTVKLANCLSASSLYGSQQITQNMLCAESPTEESLTDACYGDSGAGLTINNLEKPYLLGIASWGVGCAKVGYPGVYTRVANYSDWINNYLHPSTIPEQKTSQTNQSGGGSVGIFMILLLVILANTRGRFIKSA</sequence>
<dbReference type="STRING" id="1217705.F900_02284"/>
<keyword evidence="4 9" id="KW-0732">Signal</keyword>
<dbReference type="PRINTS" id="PR00722">
    <property type="entry name" value="CHYMOTRYPSIN"/>
</dbReference>
<keyword evidence="8" id="KW-1133">Transmembrane helix</keyword>
<dbReference type="RefSeq" id="WP_005217644.1">
    <property type="nucleotide sequence ID" value="NZ_KB850089.1"/>
</dbReference>
<dbReference type="FunFam" id="2.40.10.10:FF:000054">
    <property type="entry name" value="Complement C1r subcomponent"/>
    <property type="match status" value="1"/>
</dbReference>
<evidence type="ECO:0000256" key="7">
    <source>
        <dbReference type="ARBA" id="ARBA00023180"/>
    </source>
</evidence>
<dbReference type="EMBL" id="APRP01000022">
    <property type="protein sequence ID" value="ENX00610.1"/>
    <property type="molecule type" value="Genomic_DNA"/>
</dbReference>
<keyword evidence="7" id="KW-0325">Glycoprotein</keyword>
<name>N9NF32_9GAMM</name>
<evidence type="ECO:0000313" key="11">
    <source>
        <dbReference type="EMBL" id="ENX00610.1"/>
    </source>
</evidence>
<protein>
    <recommendedName>
        <fullName evidence="10">Peptidase S1 domain-containing protein</fullName>
    </recommendedName>
</protein>
<dbReference type="Gene3D" id="2.40.10.10">
    <property type="entry name" value="Trypsin-like serine proteases"/>
    <property type="match status" value="1"/>
</dbReference>
<evidence type="ECO:0000256" key="9">
    <source>
        <dbReference type="SAM" id="SignalP"/>
    </source>
</evidence>
<dbReference type="PATRIC" id="fig|1217705.3.peg.2218"/>
<gene>
    <name evidence="11" type="ORF">F900_02284</name>
</gene>
<keyword evidence="8" id="KW-0812">Transmembrane</keyword>
<proteinExistence type="predicted"/>
<keyword evidence="5" id="KW-0378">Hydrolase</keyword>
<dbReference type="InterPro" id="IPR018114">
    <property type="entry name" value="TRYPSIN_HIS"/>
</dbReference>
<dbReference type="PANTHER" id="PTHR24264">
    <property type="entry name" value="TRYPSIN-RELATED"/>
    <property type="match status" value="1"/>
</dbReference>
<keyword evidence="2" id="KW-0964">Secreted</keyword>
<dbReference type="InterPro" id="IPR001314">
    <property type="entry name" value="Peptidase_S1A"/>
</dbReference>
<feature type="transmembrane region" description="Helical" evidence="8">
    <location>
        <begin position="309"/>
        <end position="327"/>
    </location>
</feature>
<dbReference type="AlphaFoldDB" id="N9NF32"/>
<feature type="domain" description="Peptidase S1" evidence="10">
    <location>
        <begin position="29"/>
        <end position="293"/>
    </location>
</feature>
<dbReference type="CDD" id="cd00190">
    <property type="entry name" value="Tryp_SPc"/>
    <property type="match status" value="1"/>
</dbReference>
<evidence type="ECO:0000256" key="8">
    <source>
        <dbReference type="SAM" id="Phobius"/>
    </source>
</evidence>
<evidence type="ECO:0000256" key="1">
    <source>
        <dbReference type="ARBA" id="ARBA00004613"/>
    </source>
</evidence>
<dbReference type="InterPro" id="IPR001254">
    <property type="entry name" value="Trypsin_dom"/>
</dbReference>